<evidence type="ECO:0000313" key="2">
    <source>
        <dbReference type="Proteomes" id="UP000050360"/>
    </source>
</evidence>
<evidence type="ECO:0000313" key="1">
    <source>
        <dbReference type="EMBL" id="KPQ41806.1"/>
    </source>
</evidence>
<sequence>MKSEKADIIIIRGAPGSGKSQSAISLSEFFPKGVRMEIDILRSMVISVDWTNQNEHINILNISTKLVIDFIQLGFSPVIVIDTFSGDKILNYLEKLNHLNNELSIGIFGLYTTGRRAKKKN</sequence>
<protein>
    <recommendedName>
        <fullName evidence="3">ATP-binding protein</fullName>
    </recommendedName>
</protein>
<dbReference type="AlphaFoldDB" id="A0A0P8A1D4"/>
<organism evidence="1 2">
    <name type="scientific">Candidatus Methanoperedens nitratireducens</name>
    <dbReference type="NCBI Taxonomy" id="1392998"/>
    <lineage>
        <taxon>Archaea</taxon>
        <taxon>Methanobacteriati</taxon>
        <taxon>Methanobacteriota</taxon>
        <taxon>Stenosarchaea group</taxon>
        <taxon>Methanomicrobia</taxon>
        <taxon>Methanosarcinales</taxon>
        <taxon>ANME-2 cluster</taxon>
        <taxon>Candidatus Methanoperedentaceae</taxon>
        <taxon>Candidatus Methanoperedens</taxon>
    </lineage>
</organism>
<gene>
    <name evidence="1" type="ORF">MPEBLZ_03647</name>
</gene>
<dbReference type="InterPro" id="IPR027417">
    <property type="entry name" value="P-loop_NTPase"/>
</dbReference>
<dbReference type="Proteomes" id="UP000050360">
    <property type="component" value="Unassembled WGS sequence"/>
</dbReference>
<dbReference type="SUPFAM" id="SSF52540">
    <property type="entry name" value="P-loop containing nucleoside triphosphate hydrolases"/>
    <property type="match status" value="1"/>
</dbReference>
<dbReference type="Gene3D" id="3.40.50.300">
    <property type="entry name" value="P-loop containing nucleotide triphosphate hydrolases"/>
    <property type="match status" value="1"/>
</dbReference>
<proteinExistence type="predicted"/>
<reference evidence="1 2" key="1">
    <citation type="submission" date="2015-09" db="EMBL/GenBank/DDBJ databases">
        <title>A metagenomics-based metabolic model of nitrate-dependent anaerobic oxidation of methane by Methanoperedens-like archaea.</title>
        <authorList>
            <person name="Arshad A."/>
            <person name="Speth D.R."/>
            <person name="De Graaf R.M."/>
            <person name="Op Den Camp H.J."/>
            <person name="Jetten M.S."/>
            <person name="Welte C.U."/>
        </authorList>
    </citation>
    <scope>NUCLEOTIDE SEQUENCE [LARGE SCALE GENOMIC DNA]</scope>
</reference>
<comment type="caution">
    <text evidence="1">The sequence shown here is derived from an EMBL/GenBank/DDBJ whole genome shotgun (WGS) entry which is preliminary data.</text>
</comment>
<name>A0A0P8A1D4_9EURY</name>
<evidence type="ECO:0008006" key="3">
    <source>
        <dbReference type="Google" id="ProtNLM"/>
    </source>
</evidence>
<dbReference type="EMBL" id="LKCM01000302">
    <property type="protein sequence ID" value="KPQ41806.1"/>
    <property type="molecule type" value="Genomic_DNA"/>
</dbReference>
<accession>A0A0P8A1D4</accession>